<evidence type="ECO:0000256" key="1">
    <source>
        <dbReference type="ARBA" id="ARBA00023015"/>
    </source>
</evidence>
<evidence type="ECO:0000313" key="5">
    <source>
        <dbReference type="EMBL" id="MCC2189403.1"/>
    </source>
</evidence>
<keyword evidence="1" id="KW-0805">Transcription regulation</keyword>
<dbReference type="Gene3D" id="3.40.50.2300">
    <property type="match status" value="2"/>
</dbReference>
<dbReference type="GO" id="GO:0000976">
    <property type="term" value="F:transcription cis-regulatory region binding"/>
    <property type="evidence" value="ECO:0007669"/>
    <property type="project" value="TreeGrafter"/>
</dbReference>
<dbReference type="CDD" id="cd19974">
    <property type="entry name" value="PBP1_LacI-like"/>
    <property type="match status" value="1"/>
</dbReference>
<dbReference type="InterPro" id="IPR046335">
    <property type="entry name" value="LacI/GalR-like_sensor"/>
</dbReference>
<protein>
    <submittedName>
        <fullName evidence="5">LacI family DNA-binding transcriptional regulator</fullName>
    </submittedName>
</protein>
<comment type="caution">
    <text evidence="5">The sequence shown here is derived from an EMBL/GenBank/DDBJ whole genome shotgun (WGS) entry which is preliminary data.</text>
</comment>
<evidence type="ECO:0000256" key="3">
    <source>
        <dbReference type="ARBA" id="ARBA00023163"/>
    </source>
</evidence>
<evidence type="ECO:0000259" key="4">
    <source>
        <dbReference type="PROSITE" id="PS50932"/>
    </source>
</evidence>
<dbReference type="Gene3D" id="1.10.260.40">
    <property type="entry name" value="lambda repressor-like DNA-binding domains"/>
    <property type="match status" value="1"/>
</dbReference>
<sequence>MAKVRLADIAAQIGVSTVTVHNALTGQKGVSNELRARIQKVAGEMGYRPVSAARRQERSRMLKSIGVLIHEKYLAEYTTFYWKMYQELALVATDKNCMAVVEILKHDMEDHLLLPRMVEENQVEGLIVMGEISKDYIHFMKEQTKLPIIFLDFYDKELSEDSVIADNFYGMYLLTEYLFERGYQKLAYVGSIHRTSSIMDRYCGFYKALLEHGEELPAEWLIEDRDRTGNVEFSVPEKLPEAFVCNCDLTAGILMMKLEEMGYKIPGDVAVIGFDNFLYPGFPDKKITTYEVNTRAMVKIALEKVMKRLKNPSSGRGLNVVSGQIIEKESVGNLSHGNK</sequence>
<gene>
    <name evidence="5" type="ORF">LKD71_06210</name>
</gene>
<dbReference type="SMART" id="SM00354">
    <property type="entry name" value="HTH_LACI"/>
    <property type="match status" value="1"/>
</dbReference>
<dbReference type="Pfam" id="PF13377">
    <property type="entry name" value="Peripla_BP_3"/>
    <property type="match status" value="1"/>
</dbReference>
<dbReference type="SUPFAM" id="SSF53822">
    <property type="entry name" value="Periplasmic binding protein-like I"/>
    <property type="match status" value="1"/>
</dbReference>
<reference evidence="5 6" key="1">
    <citation type="submission" date="2021-10" db="EMBL/GenBank/DDBJ databases">
        <title>Anaerobic single-cell dispensing facilitates the cultivation of human gut bacteria.</title>
        <authorList>
            <person name="Afrizal A."/>
        </authorList>
    </citation>
    <scope>NUCLEOTIDE SEQUENCE [LARGE SCALE GENOMIC DNA]</scope>
    <source>
        <strain evidence="5 6">CLA-AA-H277</strain>
    </source>
</reference>
<dbReference type="InterPro" id="IPR010982">
    <property type="entry name" value="Lambda_DNA-bd_dom_sf"/>
</dbReference>
<dbReference type="Pfam" id="PF00356">
    <property type="entry name" value="LacI"/>
    <property type="match status" value="1"/>
</dbReference>
<dbReference type="EMBL" id="JAJEPR010000007">
    <property type="protein sequence ID" value="MCC2189403.1"/>
    <property type="molecule type" value="Genomic_DNA"/>
</dbReference>
<organism evidence="5 6">
    <name type="scientific">Fusicatenibacter faecihominis</name>
    <dbReference type="NCBI Taxonomy" id="2881276"/>
    <lineage>
        <taxon>Bacteria</taxon>
        <taxon>Bacillati</taxon>
        <taxon>Bacillota</taxon>
        <taxon>Clostridia</taxon>
        <taxon>Lachnospirales</taxon>
        <taxon>Lachnospiraceae</taxon>
        <taxon>Fusicatenibacter</taxon>
    </lineage>
</organism>
<feature type="domain" description="HTH lacI-type" evidence="4">
    <location>
        <begin position="4"/>
        <end position="58"/>
    </location>
</feature>
<dbReference type="InterPro" id="IPR000843">
    <property type="entry name" value="HTH_LacI"/>
</dbReference>
<dbReference type="CDD" id="cd01392">
    <property type="entry name" value="HTH_LacI"/>
    <property type="match status" value="1"/>
</dbReference>
<evidence type="ECO:0000313" key="6">
    <source>
        <dbReference type="Proteomes" id="UP001197875"/>
    </source>
</evidence>
<dbReference type="PANTHER" id="PTHR30146">
    <property type="entry name" value="LACI-RELATED TRANSCRIPTIONAL REPRESSOR"/>
    <property type="match status" value="1"/>
</dbReference>
<name>A0AAE3J5S5_9FIRM</name>
<accession>A0AAE3J5S5</accession>
<dbReference type="RefSeq" id="WP_227614754.1">
    <property type="nucleotide sequence ID" value="NZ_JAJEPR010000007.1"/>
</dbReference>
<proteinExistence type="predicted"/>
<dbReference type="InterPro" id="IPR028082">
    <property type="entry name" value="Peripla_BP_I"/>
</dbReference>
<keyword evidence="3" id="KW-0804">Transcription</keyword>
<keyword evidence="6" id="KW-1185">Reference proteome</keyword>
<dbReference type="SUPFAM" id="SSF47413">
    <property type="entry name" value="lambda repressor-like DNA-binding domains"/>
    <property type="match status" value="1"/>
</dbReference>
<dbReference type="Proteomes" id="UP001197875">
    <property type="component" value="Unassembled WGS sequence"/>
</dbReference>
<dbReference type="PANTHER" id="PTHR30146:SF109">
    <property type="entry name" value="HTH-TYPE TRANSCRIPTIONAL REGULATOR GALS"/>
    <property type="match status" value="1"/>
</dbReference>
<dbReference type="AlphaFoldDB" id="A0AAE3J5S5"/>
<dbReference type="GO" id="GO:0003700">
    <property type="term" value="F:DNA-binding transcription factor activity"/>
    <property type="evidence" value="ECO:0007669"/>
    <property type="project" value="TreeGrafter"/>
</dbReference>
<evidence type="ECO:0000256" key="2">
    <source>
        <dbReference type="ARBA" id="ARBA00023125"/>
    </source>
</evidence>
<keyword evidence="2 5" id="KW-0238">DNA-binding</keyword>
<dbReference type="PROSITE" id="PS50932">
    <property type="entry name" value="HTH_LACI_2"/>
    <property type="match status" value="1"/>
</dbReference>